<dbReference type="InterPro" id="IPR050549">
    <property type="entry name" value="MFS_Trehalose_Transporter"/>
</dbReference>
<dbReference type="InterPro" id="IPR005828">
    <property type="entry name" value="MFS_sugar_transport-like"/>
</dbReference>
<feature type="transmembrane region" description="Helical" evidence="9">
    <location>
        <begin position="87"/>
        <end position="104"/>
    </location>
</feature>
<evidence type="ECO:0000313" key="11">
    <source>
        <dbReference type="Proteomes" id="UP001152798"/>
    </source>
</evidence>
<evidence type="ECO:0000256" key="4">
    <source>
        <dbReference type="ARBA" id="ARBA00022597"/>
    </source>
</evidence>
<keyword evidence="4" id="KW-0762">Sugar transport</keyword>
<evidence type="ECO:0000256" key="8">
    <source>
        <dbReference type="SAM" id="Coils"/>
    </source>
</evidence>
<dbReference type="FunFam" id="1.20.1250.20:FF:000218">
    <property type="entry name" value="facilitated trehalose transporter Tret1"/>
    <property type="match status" value="1"/>
</dbReference>
<feature type="transmembrane region" description="Helical" evidence="9">
    <location>
        <begin position="290"/>
        <end position="312"/>
    </location>
</feature>
<evidence type="ECO:0008006" key="12">
    <source>
        <dbReference type="Google" id="ProtNLM"/>
    </source>
</evidence>
<dbReference type="PANTHER" id="PTHR48021:SF47">
    <property type="entry name" value="GH17672P"/>
    <property type="match status" value="1"/>
</dbReference>
<feature type="transmembrane region" description="Helical" evidence="9">
    <location>
        <begin position="21"/>
        <end position="43"/>
    </location>
</feature>
<dbReference type="AlphaFoldDB" id="A0A9P0HG24"/>
<feature type="transmembrane region" description="Helical" evidence="9">
    <location>
        <begin position="146"/>
        <end position="164"/>
    </location>
</feature>
<evidence type="ECO:0000256" key="5">
    <source>
        <dbReference type="ARBA" id="ARBA00022692"/>
    </source>
</evidence>
<dbReference type="InterPro" id="IPR005829">
    <property type="entry name" value="Sugar_transporter_CS"/>
</dbReference>
<feature type="transmembrane region" description="Helical" evidence="9">
    <location>
        <begin position="357"/>
        <end position="381"/>
    </location>
</feature>
<keyword evidence="5 9" id="KW-0812">Transmembrane</keyword>
<sequence>MRHFNNKMEGTKVEEDGPSYFRAYLTALTVTILNFSTGAVMGWSSPILPKLNLTTHEQSLVGSLYSLGAAPGPFIITFGIDTIGRKGMIYVLWASFMISWIIMICSQNLYVIYIARLIGGLGVGGACSGIPVFIAELALPEIRGRLGTLTGLSFSVGILIMYGVGPYVTYTTLAILGVGLAAIFVVFFYFVPESPYYYCKKGMRKEAEEALQKLRGYRTREKLEEELAEIEKTIRLDEENAVGFWEAIKQPVAIKAICLGILVVTIQQSQGGNPLGAYNQIIFENAKLNFPASTVPVISLLVGVVLSPLPVLLVNKVMGVKTAVIISGIGTSVFLALLGLYFYLINSGGVDLYDYSYISVVFLLLLNLFNGLGVGILTWPIVAEILPLSVKGIGTGICGFISSLVGFLFLAVYPIVAENYGYSTNFFGFAILLLILIAIFKFTVPDTTGKTLQEIQEMLAK</sequence>
<dbReference type="PROSITE" id="PS00217">
    <property type="entry name" value="SUGAR_TRANSPORT_2"/>
    <property type="match status" value="1"/>
</dbReference>
<feature type="transmembrane region" description="Helical" evidence="9">
    <location>
        <begin position="170"/>
        <end position="191"/>
    </location>
</feature>
<dbReference type="Gene3D" id="1.20.1250.20">
    <property type="entry name" value="MFS general substrate transporter like domains"/>
    <property type="match status" value="1"/>
</dbReference>
<evidence type="ECO:0000256" key="9">
    <source>
        <dbReference type="SAM" id="Phobius"/>
    </source>
</evidence>
<dbReference type="Proteomes" id="UP001152798">
    <property type="component" value="Chromosome 5"/>
</dbReference>
<dbReference type="GO" id="GO:0005886">
    <property type="term" value="C:plasma membrane"/>
    <property type="evidence" value="ECO:0007669"/>
    <property type="project" value="UniProtKB-SubCell"/>
</dbReference>
<dbReference type="SUPFAM" id="SSF103473">
    <property type="entry name" value="MFS general substrate transporter"/>
    <property type="match status" value="1"/>
</dbReference>
<dbReference type="Pfam" id="PF00083">
    <property type="entry name" value="Sugar_tr"/>
    <property type="match status" value="1"/>
</dbReference>
<accession>A0A9P0HG24</accession>
<feature type="transmembrane region" description="Helical" evidence="9">
    <location>
        <begin position="422"/>
        <end position="444"/>
    </location>
</feature>
<feature type="transmembrane region" description="Helical" evidence="9">
    <location>
        <begin position="324"/>
        <end position="345"/>
    </location>
</feature>
<protein>
    <recommendedName>
        <fullName evidence="12">Sugar transporter</fullName>
    </recommendedName>
</protein>
<comment type="subcellular location">
    <subcellularLocation>
        <location evidence="1">Cell membrane</location>
        <topology evidence="1">Multi-pass membrane protein</topology>
    </subcellularLocation>
</comment>
<feature type="transmembrane region" description="Helical" evidence="9">
    <location>
        <begin position="110"/>
        <end position="134"/>
    </location>
</feature>
<dbReference type="PANTHER" id="PTHR48021">
    <property type="match status" value="1"/>
</dbReference>
<dbReference type="OrthoDB" id="6612832at2759"/>
<keyword evidence="2" id="KW-0813">Transport</keyword>
<proteinExistence type="predicted"/>
<dbReference type="EMBL" id="OV725081">
    <property type="protein sequence ID" value="CAH1401270.1"/>
    <property type="molecule type" value="Genomic_DNA"/>
</dbReference>
<keyword evidence="8" id="KW-0175">Coiled coil</keyword>
<organism evidence="10 11">
    <name type="scientific">Nezara viridula</name>
    <name type="common">Southern green stink bug</name>
    <name type="synonym">Cimex viridulus</name>
    <dbReference type="NCBI Taxonomy" id="85310"/>
    <lineage>
        <taxon>Eukaryota</taxon>
        <taxon>Metazoa</taxon>
        <taxon>Ecdysozoa</taxon>
        <taxon>Arthropoda</taxon>
        <taxon>Hexapoda</taxon>
        <taxon>Insecta</taxon>
        <taxon>Pterygota</taxon>
        <taxon>Neoptera</taxon>
        <taxon>Paraneoptera</taxon>
        <taxon>Hemiptera</taxon>
        <taxon>Heteroptera</taxon>
        <taxon>Panheteroptera</taxon>
        <taxon>Pentatomomorpha</taxon>
        <taxon>Pentatomoidea</taxon>
        <taxon>Pentatomidae</taxon>
        <taxon>Pentatominae</taxon>
        <taxon>Nezara</taxon>
    </lineage>
</organism>
<evidence type="ECO:0000313" key="10">
    <source>
        <dbReference type="EMBL" id="CAH1401270.1"/>
    </source>
</evidence>
<evidence type="ECO:0000256" key="2">
    <source>
        <dbReference type="ARBA" id="ARBA00022448"/>
    </source>
</evidence>
<feature type="coiled-coil region" evidence="8">
    <location>
        <begin position="200"/>
        <end position="240"/>
    </location>
</feature>
<evidence type="ECO:0000256" key="6">
    <source>
        <dbReference type="ARBA" id="ARBA00022989"/>
    </source>
</evidence>
<dbReference type="PRINTS" id="PR00171">
    <property type="entry name" value="SUGRTRNSPORT"/>
</dbReference>
<dbReference type="GO" id="GO:0022857">
    <property type="term" value="F:transmembrane transporter activity"/>
    <property type="evidence" value="ECO:0007669"/>
    <property type="project" value="InterPro"/>
</dbReference>
<feature type="transmembrane region" description="Helical" evidence="9">
    <location>
        <begin position="393"/>
        <end position="416"/>
    </location>
</feature>
<dbReference type="InterPro" id="IPR036259">
    <property type="entry name" value="MFS_trans_sf"/>
</dbReference>
<name>A0A9P0HG24_NEZVI</name>
<gene>
    <name evidence="10" type="ORF">NEZAVI_LOCUS10329</name>
</gene>
<feature type="transmembrane region" description="Helical" evidence="9">
    <location>
        <begin position="63"/>
        <end position="80"/>
    </location>
</feature>
<evidence type="ECO:0000256" key="7">
    <source>
        <dbReference type="ARBA" id="ARBA00023136"/>
    </source>
</evidence>
<dbReference type="InterPro" id="IPR003663">
    <property type="entry name" value="Sugar/inositol_transpt"/>
</dbReference>
<keyword evidence="11" id="KW-1185">Reference proteome</keyword>
<evidence type="ECO:0000256" key="1">
    <source>
        <dbReference type="ARBA" id="ARBA00004651"/>
    </source>
</evidence>
<keyword evidence="3" id="KW-1003">Cell membrane</keyword>
<keyword evidence="6 9" id="KW-1133">Transmembrane helix</keyword>
<reference evidence="10" key="1">
    <citation type="submission" date="2022-01" db="EMBL/GenBank/DDBJ databases">
        <authorList>
            <person name="King R."/>
        </authorList>
    </citation>
    <scope>NUCLEOTIDE SEQUENCE</scope>
</reference>
<keyword evidence="7 9" id="KW-0472">Membrane</keyword>
<evidence type="ECO:0000256" key="3">
    <source>
        <dbReference type="ARBA" id="ARBA00022475"/>
    </source>
</evidence>